<organism evidence="1 2">
    <name type="scientific">Diploptera punctata</name>
    <name type="common">Pacific beetle cockroach</name>
    <dbReference type="NCBI Taxonomy" id="6984"/>
    <lineage>
        <taxon>Eukaryota</taxon>
        <taxon>Metazoa</taxon>
        <taxon>Ecdysozoa</taxon>
        <taxon>Arthropoda</taxon>
        <taxon>Hexapoda</taxon>
        <taxon>Insecta</taxon>
        <taxon>Pterygota</taxon>
        <taxon>Neoptera</taxon>
        <taxon>Polyneoptera</taxon>
        <taxon>Dictyoptera</taxon>
        <taxon>Blattodea</taxon>
        <taxon>Blaberoidea</taxon>
        <taxon>Blaberidae</taxon>
        <taxon>Diplopterinae</taxon>
        <taxon>Diploptera</taxon>
    </lineage>
</organism>
<reference evidence="1" key="1">
    <citation type="journal article" date="2023" name="IScience">
        <title>Live-bearing cockroach genome reveals convergent evolutionary mechanisms linked to viviparity in insects and beyond.</title>
        <authorList>
            <person name="Fouks B."/>
            <person name="Harrison M.C."/>
            <person name="Mikhailova A.A."/>
            <person name="Marchal E."/>
            <person name="English S."/>
            <person name="Carruthers M."/>
            <person name="Jennings E.C."/>
            <person name="Chiamaka E.L."/>
            <person name="Frigard R.A."/>
            <person name="Pippel M."/>
            <person name="Attardo G.M."/>
            <person name="Benoit J.B."/>
            <person name="Bornberg-Bauer E."/>
            <person name="Tobe S.S."/>
        </authorList>
    </citation>
    <scope>NUCLEOTIDE SEQUENCE</scope>
    <source>
        <strain evidence="1">Stay&amp;Tobe</strain>
    </source>
</reference>
<evidence type="ECO:0000313" key="1">
    <source>
        <dbReference type="EMBL" id="KAJ9594800.1"/>
    </source>
</evidence>
<dbReference type="AlphaFoldDB" id="A0AAD8A938"/>
<keyword evidence="2" id="KW-1185">Reference proteome</keyword>
<evidence type="ECO:0000313" key="2">
    <source>
        <dbReference type="Proteomes" id="UP001233999"/>
    </source>
</evidence>
<name>A0AAD8A938_DIPPU</name>
<dbReference type="Proteomes" id="UP001233999">
    <property type="component" value="Unassembled WGS sequence"/>
</dbReference>
<dbReference type="EMBL" id="JASPKZ010002717">
    <property type="protein sequence ID" value="KAJ9594800.1"/>
    <property type="molecule type" value="Genomic_DNA"/>
</dbReference>
<protein>
    <submittedName>
        <fullName evidence="1">Uncharacterized protein</fullName>
    </submittedName>
</protein>
<gene>
    <name evidence="1" type="ORF">L9F63_013902</name>
</gene>
<reference evidence="1" key="2">
    <citation type="submission" date="2023-05" db="EMBL/GenBank/DDBJ databases">
        <authorList>
            <person name="Fouks B."/>
        </authorList>
    </citation>
    <scope>NUCLEOTIDE SEQUENCE</scope>
    <source>
        <strain evidence="1">Stay&amp;Tobe</strain>
        <tissue evidence="1">Testes</tissue>
    </source>
</reference>
<sequence length="195" mass="21867">MAEVQKCDFDSALEKLIEVTEKSKKLRSDLKQDIMQAVSELRTSFCNLMNEVEEKNKTISVLAEKVKKAEEIHNDVTGNRSLVGAIGHHAPSVCGSSNYSAAVRDNRPQTIHEKNYKLVLKSKQNESIDAMKVLLKRNINPTQLKVGIRSMKALRDGRLIIESGKKEDIDILKKISKIIAANYWTSALLNFATLT</sequence>
<comment type="caution">
    <text evidence="1">The sequence shown here is derived from an EMBL/GenBank/DDBJ whole genome shotgun (WGS) entry which is preliminary data.</text>
</comment>
<accession>A0AAD8A938</accession>
<proteinExistence type="predicted"/>